<evidence type="ECO:0000259" key="13">
    <source>
        <dbReference type="PROSITE" id="PS52039"/>
    </source>
</evidence>
<dbReference type="RefSeq" id="WP_128699035.1">
    <property type="nucleotide sequence ID" value="NZ_CP019384.1"/>
</dbReference>
<evidence type="ECO:0000256" key="6">
    <source>
        <dbReference type="ARBA" id="ARBA00022842"/>
    </source>
</evidence>
<keyword evidence="15" id="KW-1185">Reference proteome</keyword>
<feature type="site" description="Interaction with DNA" evidence="10">
    <location>
        <position position="156"/>
    </location>
</feature>
<comment type="subunit">
    <text evidence="10">Monomer.</text>
</comment>
<dbReference type="EMBL" id="CP019384">
    <property type="protein sequence ID" value="QAT16397.1"/>
    <property type="molecule type" value="Genomic_DNA"/>
</dbReference>
<evidence type="ECO:0000256" key="2">
    <source>
        <dbReference type="ARBA" id="ARBA00009446"/>
    </source>
</evidence>
<dbReference type="SUPFAM" id="SSF56712">
    <property type="entry name" value="Prokaryotic type I DNA topoisomerase"/>
    <property type="match status" value="1"/>
</dbReference>
<dbReference type="Pfam" id="PF01751">
    <property type="entry name" value="Toprim"/>
    <property type="match status" value="1"/>
</dbReference>
<evidence type="ECO:0000259" key="12">
    <source>
        <dbReference type="PROSITE" id="PS50880"/>
    </source>
</evidence>
<dbReference type="InterPro" id="IPR013498">
    <property type="entry name" value="Topo_IA_Znf"/>
</dbReference>
<keyword evidence="7 10" id="KW-0799">Topoisomerase</keyword>
<feature type="domain" description="Toprim" evidence="12">
    <location>
        <begin position="4"/>
        <end position="114"/>
    </location>
</feature>
<dbReference type="SMART" id="SM00436">
    <property type="entry name" value="TOP1Bc"/>
    <property type="match status" value="1"/>
</dbReference>
<dbReference type="Proteomes" id="UP000287243">
    <property type="component" value="Chromosome"/>
</dbReference>
<evidence type="ECO:0000256" key="5">
    <source>
        <dbReference type="ARBA" id="ARBA00022833"/>
    </source>
</evidence>
<dbReference type="Gene3D" id="1.10.460.10">
    <property type="entry name" value="Topoisomerase I, domain 2"/>
    <property type="match status" value="1"/>
</dbReference>
<feature type="site" description="Interaction with DNA" evidence="10">
    <location>
        <position position="149"/>
    </location>
</feature>
<keyword evidence="3" id="KW-0479">Metal-binding</keyword>
<dbReference type="OrthoDB" id="9804262at2"/>
<dbReference type="InterPro" id="IPR013497">
    <property type="entry name" value="Topo_IA_cen"/>
</dbReference>
<dbReference type="InterPro" id="IPR013825">
    <property type="entry name" value="Topo_IA_cen_sub2"/>
</dbReference>
<feature type="domain" description="Topo IA-type catalytic" evidence="13">
    <location>
        <begin position="130"/>
        <end position="564"/>
    </location>
</feature>
<dbReference type="PROSITE" id="PS52039">
    <property type="entry name" value="TOPO_IA_2"/>
    <property type="match status" value="1"/>
</dbReference>
<dbReference type="GO" id="GO:0006265">
    <property type="term" value="P:DNA topological change"/>
    <property type="evidence" value="ECO:0007669"/>
    <property type="project" value="UniProtKB-UniRule"/>
</dbReference>
<dbReference type="Gene3D" id="2.70.20.10">
    <property type="entry name" value="Topoisomerase I, domain 3"/>
    <property type="match status" value="1"/>
</dbReference>
<dbReference type="PROSITE" id="PS50880">
    <property type="entry name" value="TOPRIM"/>
    <property type="match status" value="1"/>
</dbReference>
<proteinExistence type="inferred from homology"/>
<dbReference type="GO" id="GO:0003917">
    <property type="term" value="F:DNA topoisomerase type I (single strand cut, ATP-independent) activity"/>
    <property type="evidence" value="ECO:0007669"/>
    <property type="project" value="UniProtKB-UniRule"/>
</dbReference>
<dbReference type="PANTHER" id="PTHR42785:SF1">
    <property type="entry name" value="DNA TOPOISOMERASE"/>
    <property type="match status" value="1"/>
</dbReference>
<dbReference type="PROSITE" id="PS00396">
    <property type="entry name" value="TOPO_IA_1"/>
    <property type="match status" value="1"/>
</dbReference>
<evidence type="ECO:0000256" key="1">
    <source>
        <dbReference type="ARBA" id="ARBA00000213"/>
    </source>
</evidence>
<dbReference type="InterPro" id="IPR005733">
    <property type="entry name" value="TopoI_bac-type"/>
</dbReference>
<evidence type="ECO:0000313" key="15">
    <source>
        <dbReference type="Proteomes" id="UP000287243"/>
    </source>
</evidence>
<feature type="region of interest" description="Disordered" evidence="11">
    <location>
        <begin position="654"/>
        <end position="678"/>
    </location>
</feature>
<dbReference type="Gene3D" id="3.30.65.10">
    <property type="entry name" value="Bacterial Topoisomerase I, domain 1"/>
    <property type="match status" value="2"/>
</dbReference>
<feature type="site" description="Interaction with DNA" evidence="10">
    <location>
        <position position="496"/>
    </location>
</feature>
<feature type="site" description="Interaction with DNA" evidence="10">
    <location>
        <position position="141"/>
    </location>
</feature>
<evidence type="ECO:0000256" key="4">
    <source>
        <dbReference type="ARBA" id="ARBA00022771"/>
    </source>
</evidence>
<dbReference type="GO" id="GO:0003677">
    <property type="term" value="F:DNA binding"/>
    <property type="evidence" value="ECO:0007669"/>
    <property type="project" value="UniProtKB-KW"/>
</dbReference>
<dbReference type="PANTHER" id="PTHR42785">
    <property type="entry name" value="DNA TOPOISOMERASE, TYPE IA, CORE"/>
    <property type="match status" value="1"/>
</dbReference>
<dbReference type="NCBIfam" id="TIGR01051">
    <property type="entry name" value="topA_bact"/>
    <property type="match status" value="1"/>
</dbReference>
<protein>
    <recommendedName>
        <fullName evidence="10">DNA topoisomerase 1</fullName>
        <ecNumber evidence="10">5.6.2.1</ecNumber>
    </recommendedName>
    <alternativeName>
        <fullName evidence="10">DNA topoisomerase I</fullName>
    </alternativeName>
</protein>
<evidence type="ECO:0000256" key="7">
    <source>
        <dbReference type="ARBA" id="ARBA00023029"/>
    </source>
</evidence>
<dbReference type="PRINTS" id="PR00417">
    <property type="entry name" value="PRTPISMRASEI"/>
</dbReference>
<dbReference type="SUPFAM" id="SSF57783">
    <property type="entry name" value="Zinc beta-ribbon"/>
    <property type="match status" value="1"/>
</dbReference>
<dbReference type="SMART" id="SM00437">
    <property type="entry name" value="TOP1Ac"/>
    <property type="match status" value="1"/>
</dbReference>
<dbReference type="HAMAP" id="MF_00952">
    <property type="entry name" value="Topoisom_1_prok"/>
    <property type="match status" value="1"/>
</dbReference>
<dbReference type="InterPro" id="IPR013826">
    <property type="entry name" value="Topo_IA_cen_sub3"/>
</dbReference>
<dbReference type="EC" id="5.6.2.1" evidence="10"/>
<keyword evidence="8 10" id="KW-0238">DNA-binding</keyword>
<name>A0A410P2H0_VELA1</name>
<dbReference type="Gene3D" id="1.10.290.10">
    <property type="entry name" value="Topoisomerase I, domain 4"/>
    <property type="match status" value="1"/>
</dbReference>
<dbReference type="KEGG" id="vai:BU251_00965"/>
<dbReference type="InterPro" id="IPR023405">
    <property type="entry name" value="Topo_IA_core_domain"/>
</dbReference>
<comment type="similarity">
    <text evidence="2 10">Belongs to the type IA topoisomerase family.</text>
</comment>
<gene>
    <name evidence="10" type="primary">topA</name>
    <name evidence="14" type="ORF">BU251_00965</name>
</gene>
<accession>A0A410P2H0</accession>
<dbReference type="GO" id="GO:0005694">
    <property type="term" value="C:chromosome"/>
    <property type="evidence" value="ECO:0007669"/>
    <property type="project" value="InterPro"/>
</dbReference>
<evidence type="ECO:0000256" key="3">
    <source>
        <dbReference type="ARBA" id="ARBA00022723"/>
    </source>
</evidence>
<dbReference type="InterPro" id="IPR023406">
    <property type="entry name" value="Topo_IA_AS"/>
</dbReference>
<dbReference type="InterPro" id="IPR000380">
    <property type="entry name" value="Topo_IA"/>
</dbReference>
<feature type="site" description="Interaction with DNA" evidence="10">
    <location>
        <position position="144"/>
    </location>
</feature>
<dbReference type="InterPro" id="IPR013824">
    <property type="entry name" value="Topo_IA_cen_sub1"/>
</dbReference>
<keyword evidence="5" id="KW-0862">Zinc</keyword>
<evidence type="ECO:0000256" key="8">
    <source>
        <dbReference type="ARBA" id="ARBA00023125"/>
    </source>
</evidence>
<feature type="active site" description="O-(5'-phospho-DNA)-tyrosine intermediate" evidence="10">
    <location>
        <position position="305"/>
    </location>
</feature>
<feature type="site" description="Interaction with DNA" evidence="10">
    <location>
        <position position="140"/>
    </location>
</feature>
<keyword evidence="9 10" id="KW-0413">Isomerase</keyword>
<feature type="site" description="Interaction with DNA" evidence="10">
    <location>
        <position position="34"/>
    </location>
</feature>
<evidence type="ECO:0000256" key="11">
    <source>
        <dbReference type="SAM" id="MobiDB-lite"/>
    </source>
</evidence>
<evidence type="ECO:0000313" key="14">
    <source>
        <dbReference type="EMBL" id="QAT16397.1"/>
    </source>
</evidence>
<dbReference type="Pfam" id="PF01131">
    <property type="entry name" value="Topoisom_bac"/>
    <property type="match status" value="1"/>
</dbReference>
<dbReference type="Pfam" id="PF01396">
    <property type="entry name" value="Zn_ribbon_Top1"/>
    <property type="match status" value="2"/>
</dbReference>
<comment type="catalytic activity">
    <reaction evidence="1 10">
        <text>ATP-independent breakage of single-stranded DNA, followed by passage and rejoining.</text>
        <dbReference type="EC" id="5.6.2.1"/>
    </reaction>
</comment>
<evidence type="ECO:0000256" key="9">
    <source>
        <dbReference type="ARBA" id="ARBA00023235"/>
    </source>
</evidence>
<keyword evidence="4" id="KW-0863">Zinc-finger</keyword>
<keyword evidence="6" id="KW-0460">Magnesium</keyword>
<sequence length="678" mass="76237">MSKKAIVIVESPAKARTISKFLGKDFSVVSSMGHIVDLPQKKLGVEIDNAYKTEYVVIPGKKKLLGELKKTAKDVDAVYFATDPDREGEAIGWNLKEWMSLKKQEVYRVEFHEITKSAIDEAFRSPRAFNEDRIRAQQARRILDRIVGYFLSPLLWRKVTRGLSAGRVQSVALRLIVEREKEIRAFVPQEYWSIDAEFKKKEGAAKDKRPFRASLEKIDDQKIQIANEAEAQKIVADLAAKDFKVESVDKTMKSRSPLAPFITSTLQQDAFNKLRYSATKTMFIAQQLYEGIEVGEEGPVGLITYMRTDSTQVAQVALSEVRSFISSAYGAPYLPDAPRVYKSKKLAQEAHEAIRPTGVKRTPKDMQAYLTPEQLKLYELIWKRFVASQMNPAQMEQTSVVIRADRYALKATGSRLIFDGFSVLYKSEDDSEEEAKKELPALAAADALTLVTLEPGQHFTKPPARYSEGSLIKALEEDGVGRPSTYAPTIATVVSRDYVRREKGYLLPTDLGIKVSELLVSYFPQVMDVSFTAHMEEELDMIEDGKADWVKILNEFYAPFKEKLDFAAQDIKKEVIYTDEICDKCGKPMVVKWGRKGKFLSCSDYPTCKNSKSISSGVKCPAPGCGGDLILRRSYRGRSFYGCSNYPKCTFTSRDLPSTEETPAADAQDKNTLPPQGD</sequence>
<dbReference type="InterPro" id="IPR028612">
    <property type="entry name" value="Topoisom_1_IA"/>
</dbReference>
<feature type="site" description="Interaction with DNA" evidence="10">
    <location>
        <position position="307"/>
    </location>
</feature>
<dbReference type="AlphaFoldDB" id="A0A410P2H0"/>
<reference evidence="14 15" key="1">
    <citation type="submission" date="2017-01" db="EMBL/GenBank/DDBJ databases">
        <title>First insights into the biology of 'candidatus Vampirococcus archaeovorus'.</title>
        <authorList>
            <person name="Kizina J."/>
            <person name="Jordan S."/>
            <person name="Stueber K."/>
            <person name="Reinhardt R."/>
            <person name="Harder J."/>
        </authorList>
    </citation>
    <scope>NUCLEOTIDE SEQUENCE [LARGE SCALE GENOMIC DNA]</scope>
    <source>
        <strain evidence="14 15">LiM</strain>
    </source>
</reference>
<dbReference type="SMART" id="SM00493">
    <property type="entry name" value="TOPRIM"/>
    <property type="match status" value="1"/>
</dbReference>
<dbReference type="CDD" id="cd00186">
    <property type="entry name" value="TOP1Ac"/>
    <property type="match status" value="1"/>
</dbReference>
<comment type="function">
    <text evidence="10">Releases the supercoiling and torsional tension of DNA, which is introduced during the DNA replication and transcription, by transiently cleaving and rejoining one strand of the DNA duplex. Introduces a single-strand break via transesterification at a target site in duplex DNA. The scissile phosphodiester is attacked by the catalytic tyrosine of the enzyme, resulting in the formation of a DNA-(5'-phosphotyrosyl)-enzyme intermediate and the expulsion of a 3'-OH DNA strand. The free DNA strand then undergoes passage around the unbroken strand, thus removing DNA supercoils. Finally, in the religation step, the DNA 3'-OH attacks the covalent intermediate to expel the active-site tyrosine and restore the DNA phosphodiester backbone.</text>
</comment>
<feature type="region of interest" description="Interaction with DNA" evidence="10">
    <location>
        <begin position="164"/>
        <end position="169"/>
    </location>
</feature>
<evidence type="ECO:0000256" key="10">
    <source>
        <dbReference type="HAMAP-Rule" id="MF_00952"/>
    </source>
</evidence>
<organism evidence="14 15">
    <name type="scientific">Velamenicoccus archaeovorus</name>
    <dbReference type="NCBI Taxonomy" id="1930593"/>
    <lineage>
        <taxon>Bacteria</taxon>
        <taxon>Pseudomonadati</taxon>
        <taxon>Candidatus Omnitrophota</taxon>
        <taxon>Candidatus Velamenicoccus</taxon>
    </lineage>
</organism>
<dbReference type="InterPro" id="IPR003601">
    <property type="entry name" value="Topo_IA_2"/>
</dbReference>
<dbReference type="Gene3D" id="3.40.50.140">
    <property type="match status" value="1"/>
</dbReference>
<dbReference type="InterPro" id="IPR006171">
    <property type="entry name" value="TOPRIM_dom"/>
</dbReference>
<dbReference type="InterPro" id="IPR003602">
    <property type="entry name" value="Topo_IA_DNA-bd_dom"/>
</dbReference>
<dbReference type="GO" id="GO:0008270">
    <property type="term" value="F:zinc ion binding"/>
    <property type="evidence" value="ECO:0007669"/>
    <property type="project" value="UniProtKB-KW"/>
</dbReference>